<proteinExistence type="predicted"/>
<accession>A0A1X7LM03</accession>
<organism evidence="1 2">
    <name type="scientific">Paraburkholderia susongensis</name>
    <dbReference type="NCBI Taxonomy" id="1515439"/>
    <lineage>
        <taxon>Bacteria</taxon>
        <taxon>Pseudomonadati</taxon>
        <taxon>Pseudomonadota</taxon>
        <taxon>Betaproteobacteria</taxon>
        <taxon>Burkholderiales</taxon>
        <taxon>Burkholderiaceae</taxon>
        <taxon>Paraburkholderia</taxon>
    </lineage>
</organism>
<evidence type="ECO:0000313" key="1">
    <source>
        <dbReference type="EMBL" id="SMG54881.1"/>
    </source>
</evidence>
<name>A0A1X7LM03_9BURK</name>
<protein>
    <submittedName>
        <fullName evidence="1">Uncharacterized protein</fullName>
    </submittedName>
</protein>
<dbReference type="STRING" id="1515439.SAMN06265784_10721"/>
<dbReference type="EMBL" id="FXAT01000007">
    <property type="protein sequence ID" value="SMG54881.1"/>
    <property type="molecule type" value="Genomic_DNA"/>
</dbReference>
<gene>
    <name evidence="1" type="ORF">SAMN06265784_10721</name>
</gene>
<keyword evidence="2" id="KW-1185">Reference proteome</keyword>
<reference evidence="2" key="1">
    <citation type="submission" date="2017-04" db="EMBL/GenBank/DDBJ databases">
        <authorList>
            <person name="Varghese N."/>
            <person name="Submissions S."/>
        </authorList>
    </citation>
    <scope>NUCLEOTIDE SEQUENCE [LARGE SCALE GENOMIC DNA]</scope>
    <source>
        <strain evidence="2">LMG 29540</strain>
    </source>
</reference>
<sequence>MTTCKSRSSGMKDSLGHLSNDKLLENRERKFFASVATAGKSYF</sequence>
<evidence type="ECO:0000313" key="2">
    <source>
        <dbReference type="Proteomes" id="UP000193228"/>
    </source>
</evidence>
<dbReference type="AlphaFoldDB" id="A0A1X7LM03"/>
<dbReference type="Proteomes" id="UP000193228">
    <property type="component" value="Unassembled WGS sequence"/>
</dbReference>